<dbReference type="AlphaFoldDB" id="A0A382I6U8"/>
<feature type="non-terminal residue" evidence="2">
    <location>
        <position position="1"/>
    </location>
</feature>
<reference evidence="2" key="1">
    <citation type="submission" date="2018-05" db="EMBL/GenBank/DDBJ databases">
        <authorList>
            <person name="Lanie J.A."/>
            <person name="Ng W.-L."/>
            <person name="Kazmierczak K.M."/>
            <person name="Andrzejewski T.M."/>
            <person name="Davidsen T.M."/>
            <person name="Wayne K.J."/>
            <person name="Tettelin H."/>
            <person name="Glass J.I."/>
            <person name="Rusch D."/>
            <person name="Podicherti R."/>
            <person name="Tsui H.-C.T."/>
            <person name="Winkler M.E."/>
        </authorList>
    </citation>
    <scope>NUCLEOTIDE SEQUENCE</scope>
</reference>
<feature type="non-terminal residue" evidence="2">
    <location>
        <position position="453"/>
    </location>
</feature>
<gene>
    <name evidence="2" type="ORF">METZ01_LOCUS247265</name>
</gene>
<evidence type="ECO:0000313" key="2">
    <source>
        <dbReference type="EMBL" id="SVB94411.1"/>
    </source>
</evidence>
<organism evidence="2">
    <name type="scientific">marine metagenome</name>
    <dbReference type="NCBI Taxonomy" id="408172"/>
    <lineage>
        <taxon>unclassified sequences</taxon>
        <taxon>metagenomes</taxon>
        <taxon>ecological metagenomes</taxon>
    </lineage>
</organism>
<sequence length="453" mass="48088">ALQKTATNLVETLGDTEKGVTDDAGNIGPSADTYTYTFTYDDEIPEVDITAREDANPSNVISEGSFYNGGGAVEILFEWNEVLDSFESDANPAQIRVSIGGAILNPIPASIEYINDGSYIYTLTIPDATFNVQNKQGLVNIDVIGPKIKDIAGNSGSGTTSFSFTYDNVPPVPTNESVNMESPTSDQFPRIRVSSDDNVSSGAGQVTVRALIVETELQGPPPPAEVYLSKTQDVGSGNASLTIGGDGIAEYLYLGTAGDFNSLDDHDMLDGWDHALTLVFSDLAGNEAQLEDVFTIDRTAPDTDGDYSLGDNHPGVGYQITGIELNDENGIYYWNSFHNQITVTVSTLPPIDNDVSILGGSIRLMAKVGDGSYLPLGNSQSISEDENDYPTQFLFTVQNTNLSGTGFEQLTGLDEGSIVSIAAVIYDAAENGSTPSASDNISLTVDQESPISG</sequence>
<proteinExistence type="predicted"/>
<name>A0A382I6U8_9ZZZZ</name>
<protein>
    <recommendedName>
        <fullName evidence="3">Bacterial Ig-like domain-containing protein</fullName>
    </recommendedName>
</protein>
<feature type="region of interest" description="Disordered" evidence="1">
    <location>
        <begin position="433"/>
        <end position="453"/>
    </location>
</feature>
<evidence type="ECO:0008006" key="3">
    <source>
        <dbReference type="Google" id="ProtNLM"/>
    </source>
</evidence>
<evidence type="ECO:0000256" key="1">
    <source>
        <dbReference type="SAM" id="MobiDB-lite"/>
    </source>
</evidence>
<dbReference type="EMBL" id="UINC01065106">
    <property type="protein sequence ID" value="SVB94411.1"/>
    <property type="molecule type" value="Genomic_DNA"/>
</dbReference>
<accession>A0A382I6U8</accession>